<dbReference type="InterPro" id="IPR017948">
    <property type="entry name" value="TGFb_CS"/>
</dbReference>
<evidence type="ECO:0000256" key="6">
    <source>
        <dbReference type="ARBA" id="ARBA00023157"/>
    </source>
</evidence>
<protein>
    <submittedName>
        <fullName evidence="12">Bone morphogenetic protein 7</fullName>
    </submittedName>
</protein>
<accession>A0AA35WQL1</accession>
<evidence type="ECO:0000256" key="1">
    <source>
        <dbReference type="ARBA" id="ARBA00004613"/>
    </source>
</evidence>
<feature type="signal peptide" evidence="10">
    <location>
        <begin position="1"/>
        <end position="25"/>
    </location>
</feature>
<feature type="region of interest" description="Disordered" evidence="9">
    <location>
        <begin position="292"/>
        <end position="324"/>
    </location>
</feature>
<keyword evidence="13" id="KW-1185">Reference proteome</keyword>
<gene>
    <name evidence="12" type="ORF">GBAR_LOCUS16564</name>
</gene>
<dbReference type="GO" id="GO:0008083">
    <property type="term" value="F:growth factor activity"/>
    <property type="evidence" value="ECO:0007669"/>
    <property type="project" value="UniProtKB-KW"/>
</dbReference>
<evidence type="ECO:0000256" key="10">
    <source>
        <dbReference type="SAM" id="SignalP"/>
    </source>
</evidence>
<evidence type="ECO:0000256" key="9">
    <source>
        <dbReference type="SAM" id="MobiDB-lite"/>
    </source>
</evidence>
<evidence type="ECO:0000256" key="5">
    <source>
        <dbReference type="ARBA" id="ARBA00023030"/>
    </source>
</evidence>
<dbReference type="FunFam" id="2.10.90.10:FF:000001">
    <property type="entry name" value="Bone morphogenetic protein 4"/>
    <property type="match status" value="1"/>
</dbReference>
<keyword evidence="5 8" id="KW-0339">Growth factor</keyword>
<dbReference type="GO" id="GO:0005615">
    <property type="term" value="C:extracellular space"/>
    <property type="evidence" value="ECO:0007669"/>
    <property type="project" value="TreeGrafter"/>
</dbReference>
<dbReference type="Pfam" id="PF00019">
    <property type="entry name" value="TGF_beta"/>
    <property type="match status" value="1"/>
</dbReference>
<dbReference type="Proteomes" id="UP001174909">
    <property type="component" value="Unassembled WGS sequence"/>
</dbReference>
<feature type="compositionally biased region" description="Polar residues" evidence="9">
    <location>
        <begin position="301"/>
        <end position="324"/>
    </location>
</feature>
<dbReference type="InterPro" id="IPR029034">
    <property type="entry name" value="Cystine-knot_cytokine"/>
</dbReference>
<keyword evidence="6" id="KW-1015">Disulfide bond</keyword>
<comment type="caution">
    <text evidence="12">The sequence shown here is derived from an EMBL/GenBank/DDBJ whole genome shotgun (WGS) entry which is preliminary data.</text>
</comment>
<evidence type="ECO:0000313" key="12">
    <source>
        <dbReference type="EMBL" id="CAI8029139.1"/>
    </source>
</evidence>
<comment type="subcellular location">
    <subcellularLocation>
        <location evidence="1">Secreted</location>
    </subcellularLocation>
</comment>
<keyword evidence="4 10" id="KW-0732">Signal</keyword>
<dbReference type="InterPro" id="IPR015615">
    <property type="entry name" value="TGF-beta-rel"/>
</dbReference>
<comment type="similarity">
    <text evidence="2 8">Belongs to the TGF-beta family.</text>
</comment>
<dbReference type="GO" id="GO:0005125">
    <property type="term" value="F:cytokine activity"/>
    <property type="evidence" value="ECO:0007669"/>
    <property type="project" value="TreeGrafter"/>
</dbReference>
<evidence type="ECO:0000259" key="11">
    <source>
        <dbReference type="PROSITE" id="PS51362"/>
    </source>
</evidence>
<evidence type="ECO:0000256" key="3">
    <source>
        <dbReference type="ARBA" id="ARBA00022525"/>
    </source>
</evidence>
<dbReference type="SMART" id="SM00204">
    <property type="entry name" value="TGFB"/>
    <property type="match status" value="1"/>
</dbReference>
<keyword evidence="3" id="KW-0964">Secreted</keyword>
<dbReference type="SUPFAM" id="SSF57501">
    <property type="entry name" value="Cystine-knot cytokines"/>
    <property type="match status" value="1"/>
</dbReference>
<proteinExistence type="inferred from homology"/>
<organism evidence="12 13">
    <name type="scientific">Geodia barretti</name>
    <name type="common">Barrett's horny sponge</name>
    <dbReference type="NCBI Taxonomy" id="519541"/>
    <lineage>
        <taxon>Eukaryota</taxon>
        <taxon>Metazoa</taxon>
        <taxon>Porifera</taxon>
        <taxon>Demospongiae</taxon>
        <taxon>Heteroscleromorpha</taxon>
        <taxon>Tetractinellida</taxon>
        <taxon>Astrophorina</taxon>
        <taxon>Geodiidae</taxon>
        <taxon>Geodia</taxon>
    </lineage>
</organism>
<dbReference type="PROSITE" id="PS00250">
    <property type="entry name" value="TGF_BETA_1"/>
    <property type="match status" value="1"/>
</dbReference>
<dbReference type="PANTHER" id="PTHR11848">
    <property type="entry name" value="TGF-BETA FAMILY"/>
    <property type="match status" value="1"/>
</dbReference>
<dbReference type="PROSITE" id="PS51362">
    <property type="entry name" value="TGF_BETA_2"/>
    <property type="match status" value="1"/>
</dbReference>
<sequence>MQQQNLQKLIHVSLLVLLATGLNSAELSRQGSRLAENLGMLLGLPLDMEIPRTNASAVPQFLMDVYNCWTNLGANNVDRASCLPISDRAAKNLEDINVVRGVKGTALPTSSEGVFSHSPHRLPASITYHFNVSKRRVKEDVRYAYVRIPKQALPQKSIERVKEQCSGPFSLQLLMRVHSNETDTTPRNVFTLLSSAQLTLDGIGRSIQVEFSNITHQFTQWQKEDMAPTRWDVVEVRLIIGGSDSCYNTLTPEDLGFRLDTNAHIVVFAKSDDSEEALIKAGLAELAAEATASRQRRNAEDSGSMQGSDTADQTVSGRPNLTHLTNHTEFNASTYHLRSCRRYSHTISFAELGWGDYIFLPETYEANFCAGSCEYPLTTNHNTTKHSYIQSLAAKLNPDLVPPPCCTPHTLSSVNVIYATESENFVAHEWHEMRAEVCGCK</sequence>
<dbReference type="CDD" id="cd13756">
    <property type="entry name" value="TGF_beta_BMPs_GDFs"/>
    <property type="match status" value="1"/>
</dbReference>
<dbReference type="Gene3D" id="2.10.90.10">
    <property type="entry name" value="Cystine-knot cytokines"/>
    <property type="match status" value="1"/>
</dbReference>
<evidence type="ECO:0000256" key="8">
    <source>
        <dbReference type="RuleBase" id="RU000354"/>
    </source>
</evidence>
<dbReference type="InterPro" id="IPR001839">
    <property type="entry name" value="TGF-b_C"/>
</dbReference>
<evidence type="ECO:0000313" key="13">
    <source>
        <dbReference type="Proteomes" id="UP001174909"/>
    </source>
</evidence>
<dbReference type="AlphaFoldDB" id="A0AA35WQL1"/>
<evidence type="ECO:0000256" key="4">
    <source>
        <dbReference type="ARBA" id="ARBA00022729"/>
    </source>
</evidence>
<dbReference type="EMBL" id="CASHTH010002381">
    <property type="protein sequence ID" value="CAI8029139.1"/>
    <property type="molecule type" value="Genomic_DNA"/>
</dbReference>
<keyword evidence="7" id="KW-0325">Glycoprotein</keyword>
<feature type="chain" id="PRO_5041437033" evidence="10">
    <location>
        <begin position="26"/>
        <end position="441"/>
    </location>
</feature>
<evidence type="ECO:0000256" key="2">
    <source>
        <dbReference type="ARBA" id="ARBA00006656"/>
    </source>
</evidence>
<evidence type="ECO:0000256" key="7">
    <source>
        <dbReference type="ARBA" id="ARBA00023180"/>
    </source>
</evidence>
<name>A0AA35WQL1_GEOBA</name>
<feature type="domain" description="TGF-beta family profile" evidence="11">
    <location>
        <begin position="318"/>
        <end position="441"/>
    </location>
</feature>
<reference evidence="12" key="1">
    <citation type="submission" date="2023-03" db="EMBL/GenBank/DDBJ databases">
        <authorList>
            <person name="Steffen K."/>
            <person name="Cardenas P."/>
        </authorList>
    </citation>
    <scope>NUCLEOTIDE SEQUENCE</scope>
</reference>